<reference evidence="1 2" key="1">
    <citation type="submission" date="2024-09" db="EMBL/GenBank/DDBJ databases">
        <authorList>
            <person name="Sun Q."/>
            <person name="Mori K."/>
        </authorList>
    </citation>
    <scope>NUCLEOTIDE SEQUENCE [LARGE SCALE GENOMIC DNA]</scope>
    <source>
        <strain evidence="1 2">CECT 8286</strain>
    </source>
</reference>
<keyword evidence="2" id="KW-1185">Reference proteome</keyword>
<name>A0ABV5F282_9FLAO</name>
<evidence type="ECO:0000313" key="2">
    <source>
        <dbReference type="Proteomes" id="UP001589605"/>
    </source>
</evidence>
<protein>
    <submittedName>
        <fullName evidence="1">Uncharacterized protein</fullName>
    </submittedName>
</protein>
<comment type="caution">
    <text evidence="1">The sequence shown here is derived from an EMBL/GenBank/DDBJ whole genome shotgun (WGS) entry which is preliminary data.</text>
</comment>
<proteinExistence type="predicted"/>
<sequence>MNPPETIQGLLNTSLQYELYGNLVFQLNKDFRLANVDFDVESTILPDELKIQLHETVFQLIQNAFAEYLNLLYIIDVSETQIKSLDGSDTLKLSEQVTFLILKREWQKVWFKHQYK</sequence>
<gene>
    <name evidence="1" type="ORF">ACFFVB_09140</name>
</gene>
<organism evidence="1 2">
    <name type="scientific">Formosa undariae</name>
    <dbReference type="NCBI Taxonomy" id="1325436"/>
    <lineage>
        <taxon>Bacteria</taxon>
        <taxon>Pseudomonadati</taxon>
        <taxon>Bacteroidota</taxon>
        <taxon>Flavobacteriia</taxon>
        <taxon>Flavobacteriales</taxon>
        <taxon>Flavobacteriaceae</taxon>
        <taxon>Formosa</taxon>
    </lineage>
</organism>
<evidence type="ECO:0000313" key="1">
    <source>
        <dbReference type="EMBL" id="MFB9053243.1"/>
    </source>
</evidence>
<dbReference type="RefSeq" id="WP_382382420.1">
    <property type="nucleotide sequence ID" value="NZ_JBHMEZ010000011.1"/>
</dbReference>
<accession>A0ABV5F282</accession>
<dbReference type="Proteomes" id="UP001589605">
    <property type="component" value="Unassembled WGS sequence"/>
</dbReference>
<dbReference type="EMBL" id="JBHMEZ010000011">
    <property type="protein sequence ID" value="MFB9053243.1"/>
    <property type="molecule type" value="Genomic_DNA"/>
</dbReference>